<keyword evidence="2 3" id="KW-0808">Transferase</keyword>
<dbReference type="SMART" id="SM00882">
    <property type="entry name" value="CoA_trans"/>
    <property type="match status" value="1"/>
</dbReference>
<gene>
    <name evidence="3" type="ORF">DFR59_104141</name>
</gene>
<dbReference type="InterPro" id="IPR012791">
    <property type="entry name" value="3-oxoacid_CoA-transf_B"/>
</dbReference>
<comment type="similarity">
    <text evidence="1">Belongs to the 3-oxoacid CoA-transferase subunit B family.</text>
</comment>
<dbReference type="InterPro" id="IPR037171">
    <property type="entry name" value="NagB/RpiA_transferase-like"/>
</dbReference>
<dbReference type="Gene3D" id="3.40.1080.10">
    <property type="entry name" value="Glutaconate Coenzyme A-transferase"/>
    <property type="match status" value="1"/>
</dbReference>
<reference evidence="3 4" key="1">
    <citation type="submission" date="2018-07" db="EMBL/GenBank/DDBJ databases">
        <title>Genomic Encyclopedia of Type Strains, Phase IV (KMG-IV): sequencing the most valuable type-strain genomes for metagenomic binning, comparative biology and taxonomic classification.</title>
        <authorList>
            <person name="Goeker M."/>
        </authorList>
    </citation>
    <scope>NUCLEOTIDE SEQUENCE [LARGE SCALE GENOMIC DNA]</scope>
    <source>
        <strain evidence="3 4">DSM 25281</strain>
    </source>
</reference>
<dbReference type="AlphaFoldDB" id="A0A370GIA3"/>
<dbReference type="GO" id="GO:0008410">
    <property type="term" value="F:CoA-transferase activity"/>
    <property type="evidence" value="ECO:0007669"/>
    <property type="project" value="InterPro"/>
</dbReference>
<accession>A0A370GIA3</accession>
<dbReference type="NCBIfam" id="TIGR02428">
    <property type="entry name" value="pcaJ_scoB_fam"/>
    <property type="match status" value="1"/>
</dbReference>
<dbReference type="PANTHER" id="PTHR13707">
    <property type="entry name" value="KETOACID-COENZYME A TRANSFERASE"/>
    <property type="match status" value="1"/>
</dbReference>
<dbReference type="OrthoDB" id="9778604at2"/>
<organism evidence="3 4">
    <name type="scientific">Falsibacillus pallidus</name>
    <dbReference type="NCBI Taxonomy" id="493781"/>
    <lineage>
        <taxon>Bacteria</taxon>
        <taxon>Bacillati</taxon>
        <taxon>Bacillota</taxon>
        <taxon>Bacilli</taxon>
        <taxon>Bacillales</taxon>
        <taxon>Bacillaceae</taxon>
        <taxon>Falsibacillus</taxon>
    </lineage>
</organism>
<dbReference type="PANTHER" id="PTHR13707:SF60">
    <property type="entry name" value="ACETATE COA-TRANSFERASE SUBUNIT ALPHA"/>
    <property type="match status" value="1"/>
</dbReference>
<dbReference type="RefSeq" id="WP_114745399.1">
    <property type="nucleotide sequence ID" value="NZ_QQAY01000004.1"/>
</dbReference>
<evidence type="ECO:0000256" key="1">
    <source>
        <dbReference type="ARBA" id="ARBA00007047"/>
    </source>
</evidence>
<protein>
    <submittedName>
        <fullName evidence="3">6-acetamido-3-oxohexanoate:acetyl-CoA CoA transferase beta subunit</fullName>
    </submittedName>
</protein>
<proteinExistence type="inferred from homology"/>
<dbReference type="Proteomes" id="UP000255326">
    <property type="component" value="Unassembled WGS sequence"/>
</dbReference>
<keyword evidence="4" id="KW-1185">Reference proteome</keyword>
<dbReference type="InterPro" id="IPR004165">
    <property type="entry name" value="CoA_trans_fam_I"/>
</dbReference>
<sequence>MGMGKAMKSKMAKRAAEEIKDGMIVNLGIGIPSLTPDFLPSERFVMFQAENGILGMGSSPPLMQEDENLCNAGGFPVTLNQGGSYFDSATAFGMIRKGYIDMTILGSLEVSEKGDLANWIVPGKRVPGIGGATELAARAKKVVVVMTHTDKNGNSKLVKSCRLPLTSRRCVDMIITDLGVFQVVDEGLVLTDIFEPYTIADIKEKTDADFSLSEQIRYIPESFIEGV</sequence>
<dbReference type="SUPFAM" id="SSF100950">
    <property type="entry name" value="NagB/RpiA/CoA transferase-like"/>
    <property type="match status" value="1"/>
</dbReference>
<evidence type="ECO:0000313" key="3">
    <source>
        <dbReference type="EMBL" id="RDI43090.1"/>
    </source>
</evidence>
<comment type="caution">
    <text evidence="3">The sequence shown here is derived from an EMBL/GenBank/DDBJ whole genome shotgun (WGS) entry which is preliminary data.</text>
</comment>
<evidence type="ECO:0000313" key="4">
    <source>
        <dbReference type="Proteomes" id="UP000255326"/>
    </source>
</evidence>
<dbReference type="EMBL" id="QQAY01000004">
    <property type="protein sequence ID" value="RDI43090.1"/>
    <property type="molecule type" value="Genomic_DNA"/>
</dbReference>
<dbReference type="Pfam" id="PF01144">
    <property type="entry name" value="CoA_trans"/>
    <property type="match status" value="1"/>
</dbReference>
<name>A0A370GIA3_9BACI</name>
<evidence type="ECO:0000256" key="2">
    <source>
        <dbReference type="ARBA" id="ARBA00022679"/>
    </source>
</evidence>